<dbReference type="EMBL" id="FRAA01000001">
    <property type="protein sequence ID" value="SHJ73819.1"/>
    <property type="molecule type" value="Genomic_DNA"/>
</dbReference>
<dbReference type="Proteomes" id="UP000184474">
    <property type="component" value="Unassembled WGS sequence"/>
</dbReference>
<dbReference type="AlphaFoldDB" id="A0A1M6LRK3"/>
<keyword evidence="2" id="KW-1185">Reference proteome</keyword>
<proteinExistence type="predicted"/>
<evidence type="ECO:0000313" key="2">
    <source>
        <dbReference type="Proteomes" id="UP000184474"/>
    </source>
</evidence>
<accession>A0A1M6LRK3</accession>
<protein>
    <submittedName>
        <fullName evidence="1">Uncharacterized protein</fullName>
    </submittedName>
</protein>
<reference evidence="2" key="1">
    <citation type="submission" date="2016-11" db="EMBL/GenBank/DDBJ databases">
        <authorList>
            <person name="Varghese N."/>
            <person name="Submissions S."/>
        </authorList>
    </citation>
    <scope>NUCLEOTIDE SEQUENCE [LARGE SCALE GENOMIC DNA]</scope>
    <source>
        <strain evidence="2">DSM 26134</strain>
    </source>
</reference>
<sequence length="189" mass="22714">MARDVGNCIDKNSSFESWLNQGTIEHDNIQIANDYLEGVLSEHNNQIQNDYIYKVAFVDRYKIKHICVDIEDLQLHPSYENQEITYIFEVQSLIHYSLYHLQNWLLFSTEFHQKRWILFMKFLLTKTTGTDGELCRIFWNMLLVRLDLSLKHYADNSQYKTFSEYNEYLERESAEVWDKFIKIRDSKGC</sequence>
<evidence type="ECO:0000313" key="1">
    <source>
        <dbReference type="EMBL" id="SHJ73819.1"/>
    </source>
</evidence>
<name>A0A1M6LRK3_REIAG</name>
<organism evidence="1 2">
    <name type="scientific">Reichenbachiella agariperforans</name>
    <dbReference type="NCBI Taxonomy" id="156994"/>
    <lineage>
        <taxon>Bacteria</taxon>
        <taxon>Pseudomonadati</taxon>
        <taxon>Bacteroidota</taxon>
        <taxon>Cytophagia</taxon>
        <taxon>Cytophagales</taxon>
        <taxon>Reichenbachiellaceae</taxon>
        <taxon>Reichenbachiella</taxon>
    </lineage>
</organism>
<gene>
    <name evidence="1" type="ORF">SAMN04488028_1011070</name>
</gene>